<keyword evidence="4" id="KW-1185">Reference proteome</keyword>
<name>A0ABY5KIB5_9ACTN</name>
<protein>
    <submittedName>
        <fullName evidence="3">DUF4395 domain-containing protein</fullName>
    </submittedName>
</protein>
<feature type="transmembrane region" description="Helical" evidence="1">
    <location>
        <begin position="12"/>
        <end position="30"/>
    </location>
</feature>
<dbReference type="Proteomes" id="UP001315860">
    <property type="component" value="Chromosome"/>
</dbReference>
<reference evidence="3 4" key="1">
    <citation type="submission" date="2022-07" db="EMBL/GenBank/DDBJ databases">
        <title>Novel species in genus Aeromicrobium.</title>
        <authorList>
            <person name="Ye L."/>
        </authorList>
    </citation>
    <scope>NUCLEOTIDE SEQUENCE [LARGE SCALE GENOMIC DNA]</scope>
    <source>
        <strain evidence="4">zg-Y50</strain>
    </source>
</reference>
<evidence type="ECO:0000256" key="1">
    <source>
        <dbReference type="SAM" id="Phobius"/>
    </source>
</evidence>
<dbReference type="InterPro" id="IPR025508">
    <property type="entry name" value="DUF4395"/>
</dbReference>
<accession>A0ABY5KIB5</accession>
<keyword evidence="1" id="KW-1133">Transmembrane helix</keyword>
<dbReference type="RefSeq" id="WP_232417887.1">
    <property type="nucleotide sequence ID" value="NZ_CP101990.1"/>
</dbReference>
<feature type="transmembrane region" description="Helical" evidence="1">
    <location>
        <begin position="83"/>
        <end position="104"/>
    </location>
</feature>
<keyword evidence="1" id="KW-0472">Membrane</keyword>
<feature type="transmembrane region" description="Helical" evidence="1">
    <location>
        <begin position="110"/>
        <end position="135"/>
    </location>
</feature>
<feature type="transmembrane region" description="Helical" evidence="1">
    <location>
        <begin position="36"/>
        <end position="62"/>
    </location>
</feature>
<evidence type="ECO:0000259" key="2">
    <source>
        <dbReference type="Pfam" id="PF14340"/>
    </source>
</evidence>
<evidence type="ECO:0000313" key="3">
    <source>
        <dbReference type="EMBL" id="UUI68796.1"/>
    </source>
</evidence>
<feature type="domain" description="DUF4395" evidence="2">
    <location>
        <begin position="7"/>
        <end position="139"/>
    </location>
</feature>
<proteinExistence type="predicted"/>
<gene>
    <name evidence="3" type="ORF">NP095_01410</name>
</gene>
<organism evidence="3 4">
    <name type="scientific">Aeromicrobium duanguangcaii</name>
    <dbReference type="NCBI Taxonomy" id="2968086"/>
    <lineage>
        <taxon>Bacteria</taxon>
        <taxon>Bacillati</taxon>
        <taxon>Actinomycetota</taxon>
        <taxon>Actinomycetes</taxon>
        <taxon>Propionibacteriales</taxon>
        <taxon>Nocardioidaceae</taxon>
        <taxon>Aeromicrobium</taxon>
    </lineage>
</organism>
<evidence type="ECO:0000313" key="4">
    <source>
        <dbReference type="Proteomes" id="UP001315860"/>
    </source>
</evidence>
<sequence>MSHDSVVDPRALRFGAALTAVVLALALVLPSPAREIVLAVQTVVFALGVFVSLSASPWSWLFRTVVRPRVGAPDRTEDARPPRFAQAVGLTFALVGLVALLTGATTVGLVAVGFAFVAALLNATTGFCLGCELYLTTRRLARTLA</sequence>
<keyword evidence="1" id="KW-0812">Transmembrane</keyword>
<dbReference type="Pfam" id="PF14340">
    <property type="entry name" value="DUF4395"/>
    <property type="match status" value="1"/>
</dbReference>
<dbReference type="EMBL" id="CP101990">
    <property type="protein sequence ID" value="UUI68796.1"/>
    <property type="molecule type" value="Genomic_DNA"/>
</dbReference>